<dbReference type="InterPro" id="IPR002999">
    <property type="entry name" value="Tudor"/>
</dbReference>
<feature type="region of interest" description="Disordered" evidence="1">
    <location>
        <begin position="312"/>
        <end position="346"/>
    </location>
</feature>
<dbReference type="eggNOG" id="ENOG502TFPX">
    <property type="taxonomic scope" value="Eukaryota"/>
</dbReference>
<organism evidence="3 4">
    <name type="scientific">Caenorhabditis tropicalis</name>
    <dbReference type="NCBI Taxonomy" id="1561998"/>
    <lineage>
        <taxon>Eukaryota</taxon>
        <taxon>Metazoa</taxon>
        <taxon>Ecdysozoa</taxon>
        <taxon>Nematoda</taxon>
        <taxon>Chromadorea</taxon>
        <taxon>Rhabditida</taxon>
        <taxon>Rhabditina</taxon>
        <taxon>Rhabditomorpha</taxon>
        <taxon>Rhabditoidea</taxon>
        <taxon>Rhabditidae</taxon>
        <taxon>Peloderinae</taxon>
        <taxon>Caenorhabditis</taxon>
    </lineage>
</organism>
<dbReference type="CDD" id="cd20379">
    <property type="entry name" value="Tudor_dTUD-like"/>
    <property type="match status" value="1"/>
</dbReference>
<dbReference type="AlphaFoldDB" id="A0A1I7TQI3"/>
<evidence type="ECO:0000313" key="3">
    <source>
        <dbReference type="Proteomes" id="UP000095282"/>
    </source>
</evidence>
<dbReference type="STRING" id="1561998.A0A1I7TQI3"/>
<dbReference type="Gene3D" id="2.30.30.140">
    <property type="match status" value="1"/>
</dbReference>
<feature type="compositionally biased region" description="Acidic residues" evidence="1">
    <location>
        <begin position="324"/>
        <end position="338"/>
    </location>
</feature>
<feature type="domain" description="Tudor" evidence="2">
    <location>
        <begin position="172"/>
        <end position="223"/>
    </location>
</feature>
<accession>A0A1I7TQI3</accession>
<dbReference type="WBParaSite" id="Csp11.Scaffold629.g10770.t1">
    <property type="protein sequence ID" value="Csp11.Scaffold629.g10770.t1"/>
    <property type="gene ID" value="Csp11.Scaffold629.g10770"/>
</dbReference>
<dbReference type="Pfam" id="PF00567">
    <property type="entry name" value="TUDOR"/>
    <property type="match status" value="1"/>
</dbReference>
<reference evidence="4" key="1">
    <citation type="submission" date="2016-11" db="UniProtKB">
        <authorList>
            <consortium name="WormBaseParasite"/>
        </authorList>
    </citation>
    <scope>IDENTIFICATION</scope>
</reference>
<proteinExistence type="predicted"/>
<evidence type="ECO:0000259" key="2">
    <source>
        <dbReference type="Pfam" id="PF00567"/>
    </source>
</evidence>
<sequence>MTDVLVTLFPSNIAADPTIEEIDSEQDNEDIILLEEFRRELPTDWCEEAQEELKDIDKDWDIDTCKLTEWNDSLLQEYLLEDGCFWAFISARAVVCPWNIHCFPIILPKERLNNEDWIMKQIQENRAKQQDFDDFYSRKQNQRPLDNEEIRFAFTCGRVYAIACLQHRKKTGAQWVRVEIRDCLRNNNVAVRFVDQGHVGFIKVKHIYRMHHIHAKIPPFALEIGKIFDDETVSEQEMEWSAYHLRQIVPFDYPVVIGPRLDFVETGKLLFSEIRRIGEERNLLDEIPPAPILTDRSDDELSWDEDQEEKFNQVVEFDGYSGEEVSDEEEEDDYEDSDLSGGSQIY</sequence>
<name>A0A1I7TQI3_9PELO</name>
<evidence type="ECO:0000313" key="4">
    <source>
        <dbReference type="WBParaSite" id="Csp11.Scaffold629.g10770.t1"/>
    </source>
</evidence>
<evidence type="ECO:0000256" key="1">
    <source>
        <dbReference type="SAM" id="MobiDB-lite"/>
    </source>
</evidence>
<keyword evidence="3" id="KW-1185">Reference proteome</keyword>
<dbReference type="SUPFAM" id="SSF63748">
    <property type="entry name" value="Tudor/PWWP/MBT"/>
    <property type="match status" value="1"/>
</dbReference>
<dbReference type="Proteomes" id="UP000095282">
    <property type="component" value="Unplaced"/>
</dbReference>
<protein>
    <submittedName>
        <fullName evidence="4">Tudor domain-containing protein</fullName>
    </submittedName>
</protein>